<accession>A0ABQ3ASM7</accession>
<evidence type="ECO:0000313" key="1">
    <source>
        <dbReference type="EMBL" id="GGY62902.1"/>
    </source>
</evidence>
<evidence type="ECO:0000313" key="2">
    <source>
        <dbReference type="Proteomes" id="UP000619761"/>
    </source>
</evidence>
<keyword evidence="2" id="KW-1185">Reference proteome</keyword>
<reference evidence="2" key="1">
    <citation type="journal article" date="2019" name="Int. J. Syst. Evol. Microbiol.">
        <title>The Global Catalogue of Microorganisms (GCM) 10K type strain sequencing project: providing services to taxonomists for standard genome sequencing and annotation.</title>
        <authorList>
            <consortium name="The Broad Institute Genomics Platform"/>
            <consortium name="The Broad Institute Genome Sequencing Center for Infectious Disease"/>
            <person name="Wu L."/>
            <person name="Ma J."/>
        </authorList>
    </citation>
    <scope>NUCLEOTIDE SEQUENCE [LARGE SCALE GENOMIC DNA]</scope>
    <source>
        <strain evidence="2">KCTC 32239</strain>
    </source>
</reference>
<dbReference type="SUPFAM" id="SSF53335">
    <property type="entry name" value="S-adenosyl-L-methionine-dependent methyltransferases"/>
    <property type="match status" value="1"/>
</dbReference>
<name>A0ABQ3ASM7_9GAMM</name>
<organism evidence="1 2">
    <name type="scientific">Cellvibrio zantedeschiae</name>
    <dbReference type="NCBI Taxonomy" id="1237077"/>
    <lineage>
        <taxon>Bacteria</taxon>
        <taxon>Pseudomonadati</taxon>
        <taxon>Pseudomonadota</taxon>
        <taxon>Gammaproteobacteria</taxon>
        <taxon>Cellvibrionales</taxon>
        <taxon>Cellvibrionaceae</taxon>
        <taxon>Cellvibrio</taxon>
    </lineage>
</organism>
<dbReference type="RefSeq" id="WP_229837565.1">
    <property type="nucleotide sequence ID" value="NZ_BMYZ01000001.1"/>
</dbReference>
<protein>
    <recommendedName>
        <fullName evidence="3">Class I SAM-dependent methyltransferase</fullName>
    </recommendedName>
</protein>
<dbReference type="Gene3D" id="3.40.50.150">
    <property type="entry name" value="Vaccinia Virus protein VP39"/>
    <property type="match status" value="1"/>
</dbReference>
<comment type="caution">
    <text evidence="1">The sequence shown here is derived from an EMBL/GenBank/DDBJ whole genome shotgun (WGS) entry which is preliminary data.</text>
</comment>
<dbReference type="EMBL" id="BMYZ01000001">
    <property type="protein sequence ID" value="GGY62902.1"/>
    <property type="molecule type" value="Genomic_DNA"/>
</dbReference>
<dbReference type="InterPro" id="IPR029063">
    <property type="entry name" value="SAM-dependent_MTases_sf"/>
</dbReference>
<dbReference type="Proteomes" id="UP000619761">
    <property type="component" value="Unassembled WGS sequence"/>
</dbReference>
<dbReference type="Pfam" id="PF13489">
    <property type="entry name" value="Methyltransf_23"/>
    <property type="match status" value="1"/>
</dbReference>
<proteinExistence type="predicted"/>
<evidence type="ECO:0008006" key="3">
    <source>
        <dbReference type="Google" id="ProtNLM"/>
    </source>
</evidence>
<sequence length="251" mass="29306">MTLEMKERRPHAVLNLETRYLKAKKIELLISSNRLKEPIRLLEVGTGSGGIAYYFSSLSDIEYEVTAVDVKDNRLTEEGFEFQLVEGVELPYDNESFDVVISNHVIEHVGDLTSQLEHLSELNRVLTKSGIGYLAVPNRWMLVEPHYKLIFLSWLPKFLRSPYLRLFGKGHYYDCEPLQKHEIESMFKKTNFEFKNVCVRALKLTFDIEMPNSLPARVIKYIPTFMIELFTPLIPTLIYTIRKSEEKKRLN</sequence>
<gene>
    <name evidence="1" type="ORF">GCM10011613_03070</name>
</gene>
<dbReference type="CDD" id="cd02440">
    <property type="entry name" value="AdoMet_MTases"/>
    <property type="match status" value="1"/>
</dbReference>